<dbReference type="PANTHER" id="PTHR38937">
    <property type="entry name" value="MEMBRANE PROTEIN OF ER BODY-LIKE PROTEIN"/>
    <property type="match status" value="1"/>
</dbReference>
<keyword evidence="2" id="KW-0812">Transmembrane</keyword>
<evidence type="ECO:0000313" key="3">
    <source>
        <dbReference type="EMBL" id="PSS09649.1"/>
    </source>
</evidence>
<dbReference type="InParanoid" id="A0A2R6QJR3"/>
<accession>A0A2R6QJR3</accession>
<feature type="region of interest" description="Disordered" evidence="1">
    <location>
        <begin position="286"/>
        <end position="311"/>
    </location>
</feature>
<keyword evidence="2" id="KW-0472">Membrane</keyword>
<dbReference type="AlphaFoldDB" id="A0A2R6QJR3"/>
<name>A0A2R6QJR3_ACTCC</name>
<organism evidence="3 4">
    <name type="scientific">Actinidia chinensis var. chinensis</name>
    <name type="common">Chinese soft-hair kiwi</name>
    <dbReference type="NCBI Taxonomy" id="1590841"/>
    <lineage>
        <taxon>Eukaryota</taxon>
        <taxon>Viridiplantae</taxon>
        <taxon>Streptophyta</taxon>
        <taxon>Embryophyta</taxon>
        <taxon>Tracheophyta</taxon>
        <taxon>Spermatophyta</taxon>
        <taxon>Magnoliopsida</taxon>
        <taxon>eudicotyledons</taxon>
        <taxon>Gunneridae</taxon>
        <taxon>Pentapetalae</taxon>
        <taxon>asterids</taxon>
        <taxon>Ericales</taxon>
        <taxon>Actinidiaceae</taxon>
        <taxon>Actinidia</taxon>
    </lineage>
</organism>
<keyword evidence="2" id="KW-1133">Transmembrane helix</keyword>
<reference evidence="3 4" key="1">
    <citation type="submission" date="2017-07" db="EMBL/GenBank/DDBJ databases">
        <title>An improved, manually edited Actinidia chinensis var. chinensis (kiwifruit) genome highlights the challenges associated with draft genomes and gene prediction in plants.</title>
        <authorList>
            <person name="Pilkington S."/>
            <person name="Crowhurst R."/>
            <person name="Hilario E."/>
            <person name="Nardozza S."/>
            <person name="Fraser L."/>
            <person name="Peng Y."/>
            <person name="Gunaseelan K."/>
            <person name="Simpson R."/>
            <person name="Tahir J."/>
            <person name="Deroles S."/>
            <person name="Templeton K."/>
            <person name="Luo Z."/>
            <person name="Davy M."/>
            <person name="Cheng C."/>
            <person name="Mcneilage M."/>
            <person name="Scaglione D."/>
            <person name="Liu Y."/>
            <person name="Zhang Q."/>
            <person name="Datson P."/>
            <person name="De Silva N."/>
            <person name="Gardiner S."/>
            <person name="Bassett H."/>
            <person name="Chagne D."/>
            <person name="Mccallum J."/>
            <person name="Dzierzon H."/>
            <person name="Deng C."/>
            <person name="Wang Y.-Y."/>
            <person name="Barron N."/>
            <person name="Manako K."/>
            <person name="Bowen J."/>
            <person name="Foster T."/>
            <person name="Erridge Z."/>
            <person name="Tiffin H."/>
            <person name="Waite C."/>
            <person name="Davies K."/>
            <person name="Grierson E."/>
            <person name="Laing W."/>
            <person name="Kirk R."/>
            <person name="Chen X."/>
            <person name="Wood M."/>
            <person name="Montefiori M."/>
            <person name="Brummell D."/>
            <person name="Schwinn K."/>
            <person name="Catanach A."/>
            <person name="Fullerton C."/>
            <person name="Li D."/>
            <person name="Meiyalaghan S."/>
            <person name="Nieuwenhuizen N."/>
            <person name="Read N."/>
            <person name="Prakash R."/>
            <person name="Hunter D."/>
            <person name="Zhang H."/>
            <person name="Mckenzie M."/>
            <person name="Knabel M."/>
            <person name="Harris A."/>
            <person name="Allan A."/>
            <person name="Chen A."/>
            <person name="Janssen B."/>
            <person name="Plunkett B."/>
            <person name="Dwamena C."/>
            <person name="Voogd C."/>
            <person name="Leif D."/>
            <person name="Lafferty D."/>
            <person name="Souleyre E."/>
            <person name="Varkonyi-Gasic E."/>
            <person name="Gambi F."/>
            <person name="Hanley J."/>
            <person name="Yao J.-L."/>
            <person name="Cheung J."/>
            <person name="David K."/>
            <person name="Warren B."/>
            <person name="Marsh K."/>
            <person name="Snowden K."/>
            <person name="Lin-Wang K."/>
            <person name="Brian L."/>
            <person name="Martinez-Sanchez M."/>
            <person name="Wang M."/>
            <person name="Ileperuma N."/>
            <person name="Macnee N."/>
            <person name="Campin R."/>
            <person name="Mcatee P."/>
            <person name="Drummond R."/>
            <person name="Espley R."/>
            <person name="Ireland H."/>
            <person name="Wu R."/>
            <person name="Atkinson R."/>
            <person name="Karunairetnam S."/>
            <person name="Bulley S."/>
            <person name="Chunkath S."/>
            <person name="Hanley Z."/>
            <person name="Storey R."/>
            <person name="Thrimawithana A."/>
            <person name="Thomson S."/>
            <person name="David C."/>
            <person name="Testolin R."/>
        </authorList>
    </citation>
    <scope>NUCLEOTIDE SEQUENCE [LARGE SCALE GENOMIC DNA]</scope>
    <source>
        <strain evidence="4">cv. Red5</strain>
        <tissue evidence="3">Young leaf</tissue>
    </source>
</reference>
<dbReference type="Proteomes" id="UP000241394">
    <property type="component" value="Chromosome LG15"/>
</dbReference>
<dbReference type="OMA" id="TMKIVTI"/>
<reference evidence="4" key="2">
    <citation type="journal article" date="2018" name="BMC Genomics">
        <title>A manually annotated Actinidia chinensis var. chinensis (kiwifruit) genome highlights the challenges associated with draft genomes and gene prediction in plants.</title>
        <authorList>
            <person name="Pilkington S.M."/>
            <person name="Crowhurst R."/>
            <person name="Hilario E."/>
            <person name="Nardozza S."/>
            <person name="Fraser L."/>
            <person name="Peng Y."/>
            <person name="Gunaseelan K."/>
            <person name="Simpson R."/>
            <person name="Tahir J."/>
            <person name="Deroles S.C."/>
            <person name="Templeton K."/>
            <person name="Luo Z."/>
            <person name="Davy M."/>
            <person name="Cheng C."/>
            <person name="McNeilage M."/>
            <person name="Scaglione D."/>
            <person name="Liu Y."/>
            <person name="Zhang Q."/>
            <person name="Datson P."/>
            <person name="De Silva N."/>
            <person name="Gardiner S.E."/>
            <person name="Bassett H."/>
            <person name="Chagne D."/>
            <person name="McCallum J."/>
            <person name="Dzierzon H."/>
            <person name="Deng C."/>
            <person name="Wang Y.Y."/>
            <person name="Barron L."/>
            <person name="Manako K."/>
            <person name="Bowen J."/>
            <person name="Foster T.M."/>
            <person name="Erridge Z.A."/>
            <person name="Tiffin H."/>
            <person name="Waite C.N."/>
            <person name="Davies K.M."/>
            <person name="Grierson E.P."/>
            <person name="Laing W.A."/>
            <person name="Kirk R."/>
            <person name="Chen X."/>
            <person name="Wood M."/>
            <person name="Montefiori M."/>
            <person name="Brummell D.A."/>
            <person name="Schwinn K.E."/>
            <person name="Catanach A."/>
            <person name="Fullerton C."/>
            <person name="Li D."/>
            <person name="Meiyalaghan S."/>
            <person name="Nieuwenhuizen N."/>
            <person name="Read N."/>
            <person name="Prakash R."/>
            <person name="Hunter D."/>
            <person name="Zhang H."/>
            <person name="McKenzie M."/>
            <person name="Knabel M."/>
            <person name="Harris A."/>
            <person name="Allan A.C."/>
            <person name="Gleave A."/>
            <person name="Chen A."/>
            <person name="Janssen B.J."/>
            <person name="Plunkett B."/>
            <person name="Ampomah-Dwamena C."/>
            <person name="Voogd C."/>
            <person name="Leif D."/>
            <person name="Lafferty D."/>
            <person name="Souleyre E.J.F."/>
            <person name="Varkonyi-Gasic E."/>
            <person name="Gambi F."/>
            <person name="Hanley J."/>
            <person name="Yao J.L."/>
            <person name="Cheung J."/>
            <person name="David K.M."/>
            <person name="Warren B."/>
            <person name="Marsh K."/>
            <person name="Snowden K.C."/>
            <person name="Lin-Wang K."/>
            <person name="Brian L."/>
            <person name="Martinez-Sanchez M."/>
            <person name="Wang M."/>
            <person name="Ileperuma N."/>
            <person name="Macnee N."/>
            <person name="Campin R."/>
            <person name="McAtee P."/>
            <person name="Drummond R.S.M."/>
            <person name="Espley R.V."/>
            <person name="Ireland H.S."/>
            <person name="Wu R."/>
            <person name="Atkinson R.G."/>
            <person name="Karunairetnam S."/>
            <person name="Bulley S."/>
            <person name="Chunkath S."/>
            <person name="Hanley Z."/>
            <person name="Storey R."/>
            <person name="Thrimawithana A.H."/>
            <person name="Thomson S."/>
            <person name="David C."/>
            <person name="Testolin R."/>
            <person name="Huang H."/>
            <person name="Hellens R.P."/>
            <person name="Schaffer R.J."/>
        </authorList>
    </citation>
    <scope>NUCLEOTIDE SEQUENCE [LARGE SCALE GENOMIC DNA]</scope>
    <source>
        <strain evidence="4">cv. Red5</strain>
    </source>
</reference>
<dbReference type="STRING" id="1590841.A0A2R6QJR3"/>
<dbReference type="FunCoup" id="A0A2R6QJR3">
    <property type="interactions" value="1088"/>
</dbReference>
<proteinExistence type="predicted"/>
<dbReference type="EMBL" id="NKQK01000015">
    <property type="protein sequence ID" value="PSS09649.1"/>
    <property type="molecule type" value="Genomic_DNA"/>
</dbReference>
<feature type="transmembrane region" description="Helical" evidence="2">
    <location>
        <begin position="541"/>
        <end position="562"/>
    </location>
</feature>
<dbReference type="InterPro" id="IPR052843">
    <property type="entry name" value="ER_body_metal_sequester"/>
</dbReference>
<evidence type="ECO:0000313" key="4">
    <source>
        <dbReference type="Proteomes" id="UP000241394"/>
    </source>
</evidence>
<sequence>MEAMLPLKESNITAANVDYTEVGCSLSKGSAIEEDLDAKLKNVDIQKILSSVIRNQAMETVKHEFSREEEFMLFKLLSKGTKELVDIKRLVKESEEEEIEFRFERVVENLDQHRVHCPNCNSCITKVVLRKPRTVESLGLFGCLSCFTIFIPQGNGFNLSRIFQRQRGGGNKGSSDQASVVATNPPSSFTDDKGIMGIDQRGTCFDLFRIFKNDQTPELISAEATKQSSYVTKEKGSLLIDQQDNEYVEIFSKICIYVEVSSGPCRHEHALGMVKVGHGTARHGLNGHGHGHEARKWQSTARARQGPDGRKNVEKHEIAGMDTSYNLDKAIPQNDCPPSQEGLSLVACRTEILTGVIIEHQGAGKNTATSIDGAVPSEAVTINIEEESGPSESGTAQFTETLTDASKPIPLGETNGSKALEILKSIVYGGLMESITSLSVVSSAAASEATTVTIVAMGLANLIGGLFIIGPKIRELKNDHSEGYSYQRNGQVDRYQELLGQRENFLLHATVAVLSFLIFGLIPPLTYGFSFRQNDDKDLKLGVVAAASLTCIVVLAIGKAYIQKPPRFSLYIKTVLYYVSMAVMASGISYAVGDLVKRLMEKLGWFDSTAAVTLSFPRVRSVNPAWGSY</sequence>
<comment type="caution">
    <text evidence="3">The sequence shown here is derived from an EMBL/GenBank/DDBJ whole genome shotgun (WGS) entry which is preliminary data.</text>
</comment>
<dbReference type="PANTHER" id="PTHR38937:SF2">
    <property type="entry name" value="MEMBRANE PROTEIN OF ER BODY-LIKE PROTEIN ISOFORM X1"/>
    <property type="match status" value="1"/>
</dbReference>
<evidence type="ECO:0000256" key="2">
    <source>
        <dbReference type="SAM" id="Phobius"/>
    </source>
</evidence>
<dbReference type="Gramene" id="PSS09649">
    <property type="protein sequence ID" value="PSS09649"/>
    <property type="gene ID" value="CEY00_Acc16672"/>
</dbReference>
<gene>
    <name evidence="3" type="ORF">CEY00_Acc16672</name>
</gene>
<evidence type="ECO:0000256" key="1">
    <source>
        <dbReference type="SAM" id="MobiDB-lite"/>
    </source>
</evidence>
<keyword evidence="4" id="KW-1185">Reference proteome</keyword>
<feature type="transmembrane region" description="Helical" evidence="2">
    <location>
        <begin position="449"/>
        <end position="469"/>
    </location>
</feature>
<dbReference type="OrthoDB" id="1924921at2759"/>
<feature type="transmembrane region" description="Helical" evidence="2">
    <location>
        <begin position="505"/>
        <end position="529"/>
    </location>
</feature>
<protein>
    <submittedName>
        <fullName evidence="3">Membrane protein of ER body-like protein</fullName>
    </submittedName>
</protein>
<feature type="transmembrane region" description="Helical" evidence="2">
    <location>
        <begin position="574"/>
        <end position="593"/>
    </location>
</feature>